<comment type="caution">
    <text evidence="2">The sequence shown here is derived from an EMBL/GenBank/DDBJ whole genome shotgun (WGS) entry which is preliminary data.</text>
</comment>
<dbReference type="AlphaFoldDB" id="A0A251XCP7"/>
<organism evidence="2 3">
    <name type="scientific">Clavibacter michiganensis subsp. michiganensis</name>
    <dbReference type="NCBI Taxonomy" id="33013"/>
    <lineage>
        <taxon>Bacteria</taxon>
        <taxon>Bacillati</taxon>
        <taxon>Actinomycetota</taxon>
        <taxon>Actinomycetes</taxon>
        <taxon>Micrococcales</taxon>
        <taxon>Microbacteriaceae</taxon>
        <taxon>Clavibacter</taxon>
    </lineage>
</organism>
<reference evidence="2 3" key="1">
    <citation type="submission" date="2016-08" db="EMBL/GenBank/DDBJ databases">
        <title>Genome sequence of Clavibacter michiganensis subsp. michiganensis strain CASJ007.</title>
        <authorList>
            <person name="Thapa S.P."/>
            <person name="Coaker G."/>
        </authorList>
    </citation>
    <scope>NUCLEOTIDE SEQUENCE [LARGE SCALE GENOMIC DNA]</scope>
    <source>
        <strain evidence="2">CASJ007</strain>
    </source>
</reference>
<protein>
    <submittedName>
        <fullName evidence="2">Uncharacterized protein</fullName>
    </submittedName>
</protein>
<feature type="region of interest" description="Disordered" evidence="1">
    <location>
        <begin position="1"/>
        <end position="35"/>
    </location>
</feature>
<evidence type="ECO:0000256" key="1">
    <source>
        <dbReference type="SAM" id="MobiDB-lite"/>
    </source>
</evidence>
<proteinExistence type="predicted"/>
<feature type="compositionally biased region" description="Low complexity" evidence="1">
    <location>
        <begin position="1"/>
        <end position="12"/>
    </location>
</feature>
<evidence type="ECO:0000313" key="2">
    <source>
        <dbReference type="EMBL" id="OUD99822.1"/>
    </source>
</evidence>
<evidence type="ECO:0000313" key="3">
    <source>
        <dbReference type="Proteomes" id="UP000195062"/>
    </source>
</evidence>
<keyword evidence="3" id="KW-1185">Reference proteome</keyword>
<dbReference type="Proteomes" id="UP000195062">
    <property type="component" value="Unassembled WGS sequence"/>
</dbReference>
<name>A0A251XCP7_CLAMM</name>
<accession>A0A251XCP7</accession>
<gene>
    <name evidence="2" type="ORF">CMMCAS07_20320</name>
</gene>
<sequence>MARPRPASSQSCRSRRARSTCHGAMPSFDASWPDAPETPETLAIVRIFIAKAAMSGTGSAPR</sequence>
<dbReference type="EMBL" id="MDHH01000010">
    <property type="protein sequence ID" value="OUD99822.1"/>
    <property type="molecule type" value="Genomic_DNA"/>
</dbReference>